<keyword evidence="2" id="KW-0812">Transmembrane</keyword>
<keyword evidence="1" id="KW-0393">Immunoglobulin domain</keyword>
<evidence type="ECO:0000313" key="5">
    <source>
        <dbReference type="Ensembl" id="ENSSPUP00000014124.1"/>
    </source>
</evidence>
<proteinExistence type="predicted"/>
<dbReference type="InterPro" id="IPR003599">
    <property type="entry name" value="Ig_sub"/>
</dbReference>
<dbReference type="Ensembl" id="ENSSPUT00000015065.1">
    <property type="protein sequence ID" value="ENSSPUP00000014124.1"/>
    <property type="gene ID" value="ENSSPUG00000010887.1"/>
</dbReference>
<dbReference type="SMART" id="SM00409">
    <property type="entry name" value="IG"/>
    <property type="match status" value="1"/>
</dbReference>
<keyword evidence="6" id="KW-1185">Reference proteome</keyword>
<dbReference type="PANTHER" id="PTHR14334:SF2">
    <property type="entry name" value="B-CELL ANTIGEN RECEPTOR COMPLEX-ASSOCIATED PROTEIN BETA CHAIN"/>
    <property type="match status" value="1"/>
</dbReference>
<evidence type="ECO:0000259" key="4">
    <source>
        <dbReference type="PROSITE" id="PS50835"/>
    </source>
</evidence>
<dbReference type="Pfam" id="PF07679">
    <property type="entry name" value="I-set"/>
    <property type="match status" value="1"/>
</dbReference>
<dbReference type="GO" id="GO:0009897">
    <property type="term" value="C:external side of plasma membrane"/>
    <property type="evidence" value="ECO:0007669"/>
    <property type="project" value="Ensembl"/>
</dbReference>
<dbReference type="GO" id="GO:0004888">
    <property type="term" value="F:transmembrane signaling receptor activity"/>
    <property type="evidence" value="ECO:0007669"/>
    <property type="project" value="Ensembl"/>
</dbReference>
<feature type="chain" id="PRO_5034490419" evidence="3">
    <location>
        <begin position="25"/>
        <end position="211"/>
    </location>
</feature>
<keyword evidence="2" id="KW-0472">Membrane</keyword>
<dbReference type="GO" id="GO:0030183">
    <property type="term" value="P:B cell differentiation"/>
    <property type="evidence" value="ECO:0007669"/>
    <property type="project" value="TreeGrafter"/>
</dbReference>
<dbReference type="GO" id="GO:0071755">
    <property type="term" value="C:IgM B cell receptor complex"/>
    <property type="evidence" value="ECO:0007669"/>
    <property type="project" value="Ensembl"/>
</dbReference>
<keyword evidence="3" id="KW-0732">Signal</keyword>
<feature type="signal peptide" evidence="3">
    <location>
        <begin position="1"/>
        <end position="24"/>
    </location>
</feature>
<reference evidence="5" key="1">
    <citation type="submission" date="2025-08" db="UniProtKB">
        <authorList>
            <consortium name="Ensembl"/>
        </authorList>
    </citation>
    <scope>IDENTIFICATION</scope>
</reference>
<dbReference type="InterPro" id="IPR036179">
    <property type="entry name" value="Ig-like_dom_sf"/>
</dbReference>
<gene>
    <name evidence="5" type="primary">CD79B</name>
</gene>
<evidence type="ECO:0000256" key="2">
    <source>
        <dbReference type="SAM" id="Phobius"/>
    </source>
</evidence>
<evidence type="ECO:0000256" key="3">
    <source>
        <dbReference type="SAM" id="SignalP"/>
    </source>
</evidence>
<dbReference type="GO" id="GO:0009617">
    <property type="term" value="P:response to bacterium"/>
    <property type="evidence" value="ECO:0007669"/>
    <property type="project" value="Ensembl"/>
</dbReference>
<sequence>MASSCTGLWTPLGILILVAGPSCSRFRQNPRFVAAKRGTEVHFICQTFSSNDDVHWYKQADHKRHPQLVETSSSVGVTKNSSAIMIHIPKVQYTDSGIYFCQRNISTGDSGHALGCSCKSELKVIGFSTIKHVQSRNTLKDAIIMVQSVLLALFVSVPLLLFMGKGESKQNVGEDHTYEGLAIEQTDTYEDIGIYQSEGVKWIAGEHPGQE</sequence>
<reference evidence="5" key="2">
    <citation type="submission" date="2025-09" db="UniProtKB">
        <authorList>
            <consortium name="Ensembl"/>
        </authorList>
    </citation>
    <scope>IDENTIFICATION</scope>
</reference>
<dbReference type="PROSITE" id="PS50835">
    <property type="entry name" value="IG_LIKE"/>
    <property type="match status" value="1"/>
</dbReference>
<dbReference type="Gene3D" id="2.60.40.10">
    <property type="entry name" value="Immunoglobulins"/>
    <property type="match status" value="1"/>
</dbReference>
<feature type="transmembrane region" description="Helical" evidence="2">
    <location>
        <begin position="142"/>
        <end position="162"/>
    </location>
</feature>
<dbReference type="InterPro" id="IPR013783">
    <property type="entry name" value="Ig-like_fold"/>
</dbReference>
<accession>A0A8D0GYP0</accession>
<dbReference type="PANTHER" id="PTHR14334">
    <property type="entry name" value="B-CELL ANTIGEN RECEPTOR COMPLEX-ASSOCIATED PROTEIN"/>
    <property type="match status" value="1"/>
</dbReference>
<organism evidence="5 6">
    <name type="scientific">Sphenodon punctatus</name>
    <name type="common">Tuatara</name>
    <name type="synonym">Hatteria punctata</name>
    <dbReference type="NCBI Taxonomy" id="8508"/>
    <lineage>
        <taxon>Eukaryota</taxon>
        <taxon>Metazoa</taxon>
        <taxon>Chordata</taxon>
        <taxon>Craniata</taxon>
        <taxon>Vertebrata</taxon>
        <taxon>Euteleostomi</taxon>
        <taxon>Lepidosauria</taxon>
        <taxon>Sphenodontia</taxon>
        <taxon>Sphenodontidae</taxon>
        <taxon>Sphenodon</taxon>
    </lineage>
</organism>
<dbReference type="AlphaFoldDB" id="A0A8D0GYP0"/>
<name>A0A8D0GYP0_SPHPU</name>
<evidence type="ECO:0000313" key="6">
    <source>
        <dbReference type="Proteomes" id="UP000694392"/>
    </source>
</evidence>
<dbReference type="InterPro" id="IPR007110">
    <property type="entry name" value="Ig-like_dom"/>
</dbReference>
<dbReference type="GO" id="GO:0050853">
    <property type="term" value="P:B cell receptor signaling pathway"/>
    <property type="evidence" value="ECO:0007669"/>
    <property type="project" value="Ensembl"/>
</dbReference>
<feature type="domain" description="Ig-like" evidence="4">
    <location>
        <begin position="21"/>
        <end position="102"/>
    </location>
</feature>
<keyword evidence="2" id="KW-1133">Transmembrane helix</keyword>
<dbReference type="GeneTree" id="ENSGT00940000154363"/>
<dbReference type="InterPro" id="IPR013098">
    <property type="entry name" value="Ig_I-set"/>
</dbReference>
<dbReference type="OMA" id="PVHFICY"/>
<dbReference type="Proteomes" id="UP000694392">
    <property type="component" value="Unplaced"/>
</dbReference>
<evidence type="ECO:0000256" key="1">
    <source>
        <dbReference type="ARBA" id="ARBA00023319"/>
    </source>
</evidence>
<dbReference type="SUPFAM" id="SSF48726">
    <property type="entry name" value="Immunoglobulin"/>
    <property type="match status" value="1"/>
</dbReference>
<protein>
    <submittedName>
        <fullName evidence="5">CD79b molecule</fullName>
    </submittedName>
</protein>
<dbReference type="GO" id="GO:0042802">
    <property type="term" value="F:identical protein binding"/>
    <property type="evidence" value="ECO:0007669"/>
    <property type="project" value="Ensembl"/>
</dbReference>